<dbReference type="RefSeq" id="WP_148074498.1">
    <property type="nucleotide sequence ID" value="NZ_CP042913.1"/>
</dbReference>
<sequence>MGEPSSLRLSDMRAIFQLVGQCRELRLDSTIWRRHMLVELAGLTGGQVAMGGPAALRGNQLQPDPAPLVDLGWNGERERGVFEQFLQHGVHQHDPSLTSFGKQIASLSRSHNLLTRSRSQLASDRSWYNSQAYCDYRRKSGTDDSMMSVARLPDGQWHAILLCRPPGEKRFSDRDLQLLNLFHDELRPYLQTELAPPESNPVSSLTPRLREVLDCLLEGEAEKQTALRLGLSPQTVNQYVKAIYRSLKVHSRAELMALVLRNPFTR</sequence>
<gene>
    <name evidence="5" type="ORF">Pr1d_34020</name>
</gene>
<organism evidence="5 6">
    <name type="scientific">Bythopirellula goksoeyrii</name>
    <dbReference type="NCBI Taxonomy" id="1400387"/>
    <lineage>
        <taxon>Bacteria</taxon>
        <taxon>Pseudomonadati</taxon>
        <taxon>Planctomycetota</taxon>
        <taxon>Planctomycetia</taxon>
        <taxon>Pirellulales</taxon>
        <taxon>Lacipirellulaceae</taxon>
        <taxon>Bythopirellula</taxon>
    </lineage>
</organism>
<dbReference type="PANTHER" id="PTHR44688:SF16">
    <property type="entry name" value="DNA-BINDING TRANSCRIPTIONAL ACTIVATOR DEVR_DOSR"/>
    <property type="match status" value="1"/>
</dbReference>
<dbReference type="SUPFAM" id="SSF46894">
    <property type="entry name" value="C-terminal effector domain of the bipartite response regulators"/>
    <property type="match status" value="1"/>
</dbReference>
<keyword evidence="1" id="KW-0805">Transcription regulation</keyword>
<dbReference type="InterPro" id="IPR036388">
    <property type="entry name" value="WH-like_DNA-bd_sf"/>
</dbReference>
<dbReference type="PROSITE" id="PS50043">
    <property type="entry name" value="HTH_LUXR_2"/>
    <property type="match status" value="1"/>
</dbReference>
<evidence type="ECO:0000256" key="2">
    <source>
        <dbReference type="ARBA" id="ARBA00023125"/>
    </source>
</evidence>
<dbReference type="Pfam" id="PF00196">
    <property type="entry name" value="GerE"/>
    <property type="match status" value="1"/>
</dbReference>
<dbReference type="KEGG" id="bgok:Pr1d_34020"/>
<evidence type="ECO:0000259" key="4">
    <source>
        <dbReference type="PROSITE" id="PS50043"/>
    </source>
</evidence>
<accession>A0A5B9QQ48</accession>
<dbReference type="Proteomes" id="UP000323917">
    <property type="component" value="Chromosome"/>
</dbReference>
<dbReference type="AlphaFoldDB" id="A0A5B9QQ48"/>
<dbReference type="InterPro" id="IPR016032">
    <property type="entry name" value="Sig_transdc_resp-reg_C-effctor"/>
</dbReference>
<dbReference type="PANTHER" id="PTHR44688">
    <property type="entry name" value="DNA-BINDING TRANSCRIPTIONAL ACTIVATOR DEVR_DOSR"/>
    <property type="match status" value="1"/>
</dbReference>
<evidence type="ECO:0000256" key="3">
    <source>
        <dbReference type="ARBA" id="ARBA00023163"/>
    </source>
</evidence>
<dbReference type="CDD" id="cd06170">
    <property type="entry name" value="LuxR_C_like"/>
    <property type="match status" value="1"/>
</dbReference>
<reference evidence="5 6" key="1">
    <citation type="submission" date="2019-08" db="EMBL/GenBank/DDBJ databases">
        <title>Deep-cultivation of Planctomycetes and their phenomic and genomic characterization uncovers novel biology.</title>
        <authorList>
            <person name="Wiegand S."/>
            <person name="Jogler M."/>
            <person name="Boedeker C."/>
            <person name="Pinto D."/>
            <person name="Vollmers J."/>
            <person name="Rivas-Marin E."/>
            <person name="Kohn T."/>
            <person name="Peeters S.H."/>
            <person name="Heuer A."/>
            <person name="Rast P."/>
            <person name="Oberbeckmann S."/>
            <person name="Bunk B."/>
            <person name="Jeske O."/>
            <person name="Meyerdierks A."/>
            <person name="Storesund J.E."/>
            <person name="Kallscheuer N."/>
            <person name="Luecker S."/>
            <person name="Lage O.M."/>
            <person name="Pohl T."/>
            <person name="Merkel B.J."/>
            <person name="Hornburger P."/>
            <person name="Mueller R.-W."/>
            <person name="Bruemmer F."/>
            <person name="Labrenz M."/>
            <person name="Spormann A.M."/>
            <person name="Op den Camp H."/>
            <person name="Overmann J."/>
            <person name="Amann R."/>
            <person name="Jetten M.S.M."/>
            <person name="Mascher T."/>
            <person name="Medema M.H."/>
            <person name="Devos D.P."/>
            <person name="Kaster A.-K."/>
            <person name="Ovreas L."/>
            <person name="Rohde M."/>
            <person name="Galperin M.Y."/>
            <person name="Jogler C."/>
        </authorList>
    </citation>
    <scope>NUCLEOTIDE SEQUENCE [LARGE SCALE GENOMIC DNA]</scope>
    <source>
        <strain evidence="5 6">Pr1d</strain>
    </source>
</reference>
<keyword evidence="2" id="KW-0238">DNA-binding</keyword>
<dbReference type="OrthoDB" id="252792at2"/>
<dbReference type="InterPro" id="IPR000792">
    <property type="entry name" value="Tscrpt_reg_LuxR_C"/>
</dbReference>
<dbReference type="SMART" id="SM00421">
    <property type="entry name" value="HTH_LUXR"/>
    <property type="match status" value="1"/>
</dbReference>
<protein>
    <submittedName>
        <fullName evidence="5">Response regulator FixJ</fullName>
    </submittedName>
</protein>
<dbReference type="GO" id="GO:0003677">
    <property type="term" value="F:DNA binding"/>
    <property type="evidence" value="ECO:0007669"/>
    <property type="project" value="UniProtKB-KW"/>
</dbReference>
<dbReference type="EMBL" id="CP042913">
    <property type="protein sequence ID" value="QEG36093.1"/>
    <property type="molecule type" value="Genomic_DNA"/>
</dbReference>
<keyword evidence="6" id="KW-1185">Reference proteome</keyword>
<dbReference type="PRINTS" id="PR00038">
    <property type="entry name" value="HTHLUXR"/>
</dbReference>
<keyword evidence="3" id="KW-0804">Transcription</keyword>
<evidence type="ECO:0000256" key="1">
    <source>
        <dbReference type="ARBA" id="ARBA00023015"/>
    </source>
</evidence>
<proteinExistence type="predicted"/>
<feature type="domain" description="HTH luxR-type" evidence="4">
    <location>
        <begin position="198"/>
        <end position="263"/>
    </location>
</feature>
<dbReference type="GO" id="GO:0006355">
    <property type="term" value="P:regulation of DNA-templated transcription"/>
    <property type="evidence" value="ECO:0007669"/>
    <property type="project" value="InterPro"/>
</dbReference>
<name>A0A5B9QQ48_9BACT</name>
<evidence type="ECO:0000313" key="6">
    <source>
        <dbReference type="Proteomes" id="UP000323917"/>
    </source>
</evidence>
<dbReference type="Gene3D" id="1.10.10.10">
    <property type="entry name" value="Winged helix-like DNA-binding domain superfamily/Winged helix DNA-binding domain"/>
    <property type="match status" value="1"/>
</dbReference>
<evidence type="ECO:0000313" key="5">
    <source>
        <dbReference type="EMBL" id="QEG36093.1"/>
    </source>
</evidence>